<organism evidence="1 2">
    <name type="scientific">Mesorhizobium vachelliae</name>
    <dbReference type="NCBI Taxonomy" id="3072309"/>
    <lineage>
        <taxon>Bacteria</taxon>
        <taxon>Pseudomonadati</taxon>
        <taxon>Pseudomonadota</taxon>
        <taxon>Alphaproteobacteria</taxon>
        <taxon>Hyphomicrobiales</taxon>
        <taxon>Phyllobacteriaceae</taxon>
        <taxon>Mesorhizobium</taxon>
    </lineage>
</organism>
<reference evidence="1 2" key="1">
    <citation type="submission" date="2023-08" db="EMBL/GenBank/DDBJ databases">
        <title>Implementing the SeqCode for naming new Mesorhizobium species isolated from Vachellia karroo root nodules.</title>
        <authorList>
            <person name="Van Lill M."/>
        </authorList>
    </citation>
    <scope>NUCLEOTIDE SEQUENCE [LARGE SCALE GENOMIC DNA]</scope>
    <source>
        <strain evidence="1 2">VK25D</strain>
    </source>
</reference>
<comment type="caution">
    <text evidence="1">The sequence shown here is derived from an EMBL/GenBank/DDBJ whole genome shotgun (WGS) entry which is preliminary data.</text>
</comment>
<keyword evidence="2" id="KW-1185">Reference proteome</keyword>
<dbReference type="RefSeq" id="WP_320245446.1">
    <property type="nucleotide sequence ID" value="NZ_JAVIIQ010000001.1"/>
</dbReference>
<gene>
    <name evidence="1" type="ORF">RFM42_03820</name>
</gene>
<proteinExistence type="predicted"/>
<dbReference type="EMBL" id="JAVIIQ010000001">
    <property type="protein sequence ID" value="MDX8530090.1"/>
    <property type="molecule type" value="Genomic_DNA"/>
</dbReference>
<sequence>MNDNNHAGTTTANRAVDDADAIATGIGVSVARDSPIAALLETAGHSRDCIMRVRSGWVEACSCEGHARPFGDASMAIGLAIRFARMGAAHSVPIPPGVLALLVEQVDAGNPAAVLVWRWLAGRGQVPTPALMRPKLRLVKGEAR</sequence>
<protein>
    <submittedName>
        <fullName evidence="1">Uncharacterized protein</fullName>
    </submittedName>
</protein>
<evidence type="ECO:0000313" key="2">
    <source>
        <dbReference type="Proteomes" id="UP001285154"/>
    </source>
</evidence>
<evidence type="ECO:0000313" key="1">
    <source>
        <dbReference type="EMBL" id="MDX8530090.1"/>
    </source>
</evidence>
<accession>A0ABU4ZXG0</accession>
<dbReference type="Proteomes" id="UP001285154">
    <property type="component" value="Unassembled WGS sequence"/>
</dbReference>
<name>A0ABU4ZXG0_9HYPH</name>